<gene>
    <name evidence="8" type="ORF">AYI70_g1625</name>
</gene>
<evidence type="ECO:0000256" key="3">
    <source>
        <dbReference type="ARBA" id="ARBA00060251"/>
    </source>
</evidence>
<dbReference type="CDD" id="cd21155">
    <property type="entry name" value="PUA_MCTS-1-like"/>
    <property type="match status" value="1"/>
</dbReference>
<dbReference type="NCBIfam" id="TIGR00451">
    <property type="entry name" value="unchar_dom_2"/>
    <property type="match status" value="1"/>
</dbReference>
<dbReference type="Gene3D" id="3.10.400.20">
    <property type="match status" value="1"/>
</dbReference>
<proteinExistence type="inferred from homology"/>
<comment type="function">
    <text evidence="3 6">Involved in translation.</text>
</comment>
<dbReference type="GO" id="GO:0005737">
    <property type="term" value="C:cytoplasm"/>
    <property type="evidence" value="ECO:0007669"/>
    <property type="project" value="UniProtKB-SubCell"/>
</dbReference>
<dbReference type="SUPFAM" id="SSF88697">
    <property type="entry name" value="PUA domain-like"/>
    <property type="match status" value="1"/>
</dbReference>
<comment type="similarity">
    <text evidence="4 6">Belongs to the TMA20 family.</text>
</comment>
<dbReference type="SMART" id="SM00359">
    <property type="entry name" value="PUA"/>
    <property type="match status" value="1"/>
</dbReference>
<dbReference type="OrthoDB" id="10249667at2759"/>
<name>A0A1R1YBV6_9FUNG</name>
<dbReference type="GO" id="GO:0001731">
    <property type="term" value="P:formation of translation preinitiation complex"/>
    <property type="evidence" value="ECO:0007669"/>
    <property type="project" value="TreeGrafter"/>
</dbReference>
<dbReference type="STRING" id="133412.A0A1R1YBV6"/>
<accession>A0A1R1YBV6</accession>
<dbReference type="EMBL" id="LSSN01000355">
    <property type="protein sequence ID" value="OMJ24378.1"/>
    <property type="molecule type" value="Genomic_DNA"/>
</dbReference>
<dbReference type="PANTHER" id="PTHR22798:SF0">
    <property type="entry name" value="MALIGNANT T-CELL-AMPLIFIED SEQUENCE 1"/>
    <property type="match status" value="1"/>
</dbReference>
<keyword evidence="9" id="KW-1185">Reference proteome</keyword>
<dbReference type="InterPro" id="IPR015947">
    <property type="entry name" value="PUA-like_sf"/>
</dbReference>
<dbReference type="InterPro" id="IPR016437">
    <property type="entry name" value="MCT-1/Tma20"/>
</dbReference>
<dbReference type="InterPro" id="IPR041366">
    <property type="entry name" value="Pre-PUA"/>
</dbReference>
<dbReference type="InterPro" id="IPR002478">
    <property type="entry name" value="PUA"/>
</dbReference>
<comment type="caution">
    <text evidence="8">The sequence shown here is derived from an EMBL/GenBank/DDBJ whole genome shotgun (WGS) entry which is preliminary data.</text>
</comment>
<reference evidence="8 9" key="1">
    <citation type="submission" date="2017-01" db="EMBL/GenBank/DDBJ databases">
        <authorList>
            <person name="Mah S.A."/>
            <person name="Swanson W.J."/>
            <person name="Moy G.W."/>
            <person name="Vacquier V.D."/>
        </authorList>
    </citation>
    <scope>NUCLEOTIDE SEQUENCE [LARGE SCALE GENOMIC DNA]</scope>
    <source>
        <strain evidence="8 9">GSMNP</strain>
    </source>
</reference>
<sequence length="181" mass="19912">MFKKFTPKDVNGKTMVKSSVIRAIRTKLIDSYPGIEPVLDEILPKKATLILAKTKERISLYIVDGNVLFFQHFDEPLIPTLRVLHQYPGILPKVQVDRGAIKFVLSGANIMCPGLTSPGAWLPEENIPAGKIVAVMAEGKEHSLAIGVTKMSTDDMKSLNKGIGVDLVIYLGDPLWRSSID</sequence>
<dbReference type="Proteomes" id="UP000187283">
    <property type="component" value="Unassembled WGS sequence"/>
</dbReference>
<dbReference type="PIRSF" id="PIRSF005067">
    <property type="entry name" value="Tma_RNA-bind_prd"/>
    <property type="match status" value="1"/>
</dbReference>
<dbReference type="InterPro" id="IPR004521">
    <property type="entry name" value="Uncharacterised_CHP00451"/>
</dbReference>
<comment type="subcellular location">
    <subcellularLocation>
        <location evidence="1 6">Cytoplasm</location>
    </subcellularLocation>
</comment>
<dbReference type="AlphaFoldDB" id="A0A1R1YBV6"/>
<evidence type="ECO:0000313" key="9">
    <source>
        <dbReference type="Proteomes" id="UP000187283"/>
    </source>
</evidence>
<feature type="domain" description="PUA" evidence="7">
    <location>
        <begin position="92"/>
        <end position="172"/>
    </location>
</feature>
<evidence type="ECO:0000256" key="6">
    <source>
        <dbReference type="PIRNR" id="PIRNR005067"/>
    </source>
</evidence>
<evidence type="ECO:0000256" key="2">
    <source>
        <dbReference type="ARBA" id="ARBA00022490"/>
    </source>
</evidence>
<dbReference type="PANTHER" id="PTHR22798">
    <property type="entry name" value="MCT-1 PROTEIN"/>
    <property type="match status" value="1"/>
</dbReference>
<organism evidence="8 9">
    <name type="scientific">Smittium culicis</name>
    <dbReference type="NCBI Taxonomy" id="133412"/>
    <lineage>
        <taxon>Eukaryota</taxon>
        <taxon>Fungi</taxon>
        <taxon>Fungi incertae sedis</taxon>
        <taxon>Zoopagomycota</taxon>
        <taxon>Kickxellomycotina</taxon>
        <taxon>Harpellomycetes</taxon>
        <taxon>Harpellales</taxon>
        <taxon>Legeriomycetaceae</taxon>
        <taxon>Smittium</taxon>
    </lineage>
</organism>
<protein>
    <recommendedName>
        <fullName evidence="5 6">Translation machinery-associated protein 20</fullName>
    </recommendedName>
</protein>
<dbReference type="GO" id="GO:0003723">
    <property type="term" value="F:RNA binding"/>
    <property type="evidence" value="ECO:0007669"/>
    <property type="project" value="InterPro"/>
</dbReference>
<evidence type="ECO:0000313" key="8">
    <source>
        <dbReference type="EMBL" id="OMJ24378.1"/>
    </source>
</evidence>
<dbReference type="FunFam" id="3.10.400.20:FF:000001">
    <property type="entry name" value="Malignant T-cell-amplified sequence 1"/>
    <property type="match status" value="1"/>
</dbReference>
<evidence type="ECO:0000259" key="7">
    <source>
        <dbReference type="SMART" id="SM00359"/>
    </source>
</evidence>
<evidence type="ECO:0000256" key="4">
    <source>
        <dbReference type="ARBA" id="ARBA00061046"/>
    </source>
</evidence>
<dbReference type="CDD" id="cd11609">
    <property type="entry name" value="MCT1_N"/>
    <property type="match status" value="1"/>
</dbReference>
<evidence type="ECO:0000256" key="1">
    <source>
        <dbReference type="ARBA" id="ARBA00004496"/>
    </source>
</evidence>
<evidence type="ECO:0000256" key="5">
    <source>
        <dbReference type="ARBA" id="ARBA00070056"/>
    </source>
</evidence>
<dbReference type="Pfam" id="PF01472">
    <property type="entry name" value="PUA"/>
    <property type="match status" value="1"/>
</dbReference>
<dbReference type="PROSITE" id="PS50890">
    <property type="entry name" value="PUA"/>
    <property type="match status" value="1"/>
</dbReference>
<dbReference type="Pfam" id="PF17832">
    <property type="entry name" value="Pre-PUA"/>
    <property type="match status" value="1"/>
</dbReference>
<keyword evidence="2 6" id="KW-0963">Cytoplasm</keyword>